<dbReference type="Proteomes" id="UP000186817">
    <property type="component" value="Unassembled WGS sequence"/>
</dbReference>
<reference evidence="1 2" key="1">
    <citation type="submission" date="2016-02" db="EMBL/GenBank/DDBJ databases">
        <title>Genome analysis of coral dinoflagellate symbionts highlights evolutionary adaptations to a symbiotic lifestyle.</title>
        <authorList>
            <person name="Aranda M."/>
            <person name="Li Y."/>
            <person name="Liew Y.J."/>
            <person name="Baumgarten S."/>
            <person name="Simakov O."/>
            <person name="Wilson M."/>
            <person name="Piel J."/>
            <person name="Ashoor H."/>
            <person name="Bougouffa S."/>
            <person name="Bajic V.B."/>
            <person name="Ryu T."/>
            <person name="Ravasi T."/>
            <person name="Bayer T."/>
            <person name="Micklem G."/>
            <person name="Kim H."/>
            <person name="Bhak J."/>
            <person name="Lajeunesse T.C."/>
            <person name="Voolstra C.R."/>
        </authorList>
    </citation>
    <scope>NUCLEOTIDE SEQUENCE [LARGE SCALE GENOMIC DNA]</scope>
    <source>
        <strain evidence="1 2">CCMP2467</strain>
    </source>
</reference>
<dbReference type="AlphaFoldDB" id="A0A1Q9AC55"/>
<organism evidence="1 2">
    <name type="scientific">Symbiodinium microadriaticum</name>
    <name type="common">Dinoflagellate</name>
    <name type="synonym">Zooxanthella microadriatica</name>
    <dbReference type="NCBI Taxonomy" id="2951"/>
    <lineage>
        <taxon>Eukaryota</taxon>
        <taxon>Sar</taxon>
        <taxon>Alveolata</taxon>
        <taxon>Dinophyceae</taxon>
        <taxon>Suessiales</taxon>
        <taxon>Symbiodiniaceae</taxon>
        <taxon>Symbiodinium</taxon>
    </lineage>
</organism>
<protein>
    <submittedName>
        <fullName evidence="1">Uncharacterized protein</fullName>
    </submittedName>
</protein>
<name>A0A1Q9AC55_SYMMI</name>
<sequence>MDIKPKNLVSMNRWLHKASGTLGGTDDTLVSLGLEDVLPAHANRLASDFLYRYWQKSANEIRKDLAGQDFRSILVMADSSPKGSLDAAWQSLVWSAVVYAGRCAASMPLQKLADLQTSTASVSTKLDEAQKVADNWASNVAQGREASAQKLPKTLSRIKQKKLAAREQLRCVLHVLDILGLELLLPTTRLRPIDLSAGEQRIARKNQHFLWSKDNGEASWDAITDASRQDLRLILAPDEGSSLYCSFAWMASAGFPVILLRDELRLDFDY</sequence>
<gene>
    <name evidence="1" type="ORF">AK812_SmicGene48637</name>
</gene>
<dbReference type="EMBL" id="LSRX01008470">
    <property type="protein sequence ID" value="OLP52449.1"/>
    <property type="molecule type" value="Genomic_DNA"/>
</dbReference>
<evidence type="ECO:0000313" key="2">
    <source>
        <dbReference type="Proteomes" id="UP000186817"/>
    </source>
</evidence>
<accession>A0A1Q9AC55</accession>
<evidence type="ECO:0000313" key="1">
    <source>
        <dbReference type="EMBL" id="OLP52449.1"/>
    </source>
</evidence>
<comment type="caution">
    <text evidence="1">The sequence shown here is derived from an EMBL/GenBank/DDBJ whole genome shotgun (WGS) entry which is preliminary data.</text>
</comment>
<dbReference type="OrthoDB" id="424312at2759"/>
<proteinExistence type="predicted"/>
<keyword evidence="2" id="KW-1185">Reference proteome</keyword>